<name>A0A0E9RS47_ANGAN</name>
<reference evidence="1" key="2">
    <citation type="journal article" date="2015" name="Fish Shellfish Immunol.">
        <title>Early steps in the European eel (Anguilla anguilla)-Vibrio vulnificus interaction in the gills: Role of the RtxA13 toxin.</title>
        <authorList>
            <person name="Callol A."/>
            <person name="Pajuelo D."/>
            <person name="Ebbesson L."/>
            <person name="Teles M."/>
            <person name="MacKenzie S."/>
            <person name="Amaro C."/>
        </authorList>
    </citation>
    <scope>NUCLEOTIDE SEQUENCE</scope>
</reference>
<dbReference type="EMBL" id="GBXM01076658">
    <property type="protein sequence ID" value="JAH31919.1"/>
    <property type="molecule type" value="Transcribed_RNA"/>
</dbReference>
<proteinExistence type="predicted"/>
<evidence type="ECO:0000313" key="1">
    <source>
        <dbReference type="EMBL" id="JAH31919.1"/>
    </source>
</evidence>
<organism evidence="1">
    <name type="scientific">Anguilla anguilla</name>
    <name type="common">European freshwater eel</name>
    <name type="synonym">Muraena anguilla</name>
    <dbReference type="NCBI Taxonomy" id="7936"/>
    <lineage>
        <taxon>Eukaryota</taxon>
        <taxon>Metazoa</taxon>
        <taxon>Chordata</taxon>
        <taxon>Craniata</taxon>
        <taxon>Vertebrata</taxon>
        <taxon>Euteleostomi</taxon>
        <taxon>Actinopterygii</taxon>
        <taxon>Neopterygii</taxon>
        <taxon>Teleostei</taxon>
        <taxon>Anguilliformes</taxon>
        <taxon>Anguillidae</taxon>
        <taxon>Anguilla</taxon>
    </lineage>
</organism>
<reference evidence="1" key="1">
    <citation type="submission" date="2014-11" db="EMBL/GenBank/DDBJ databases">
        <authorList>
            <person name="Amaro Gonzalez C."/>
        </authorList>
    </citation>
    <scope>NUCLEOTIDE SEQUENCE</scope>
</reference>
<accession>A0A0E9RS47</accession>
<protein>
    <submittedName>
        <fullName evidence="1">Uncharacterized protein</fullName>
    </submittedName>
</protein>
<sequence length="19" mass="1970">MLLSPSCHVTNHVTFGAVG</sequence>
<dbReference type="AlphaFoldDB" id="A0A0E9RS47"/>